<evidence type="ECO:0000313" key="4">
    <source>
        <dbReference type="Proteomes" id="UP001515480"/>
    </source>
</evidence>
<dbReference type="AlphaFoldDB" id="A0AB34K1T7"/>
<accession>A0AB34K1T7</accession>
<evidence type="ECO:0000256" key="2">
    <source>
        <dbReference type="SAM" id="Phobius"/>
    </source>
</evidence>
<feature type="compositionally biased region" description="Low complexity" evidence="1">
    <location>
        <begin position="203"/>
        <end position="212"/>
    </location>
</feature>
<organism evidence="3 4">
    <name type="scientific">Prymnesium parvum</name>
    <name type="common">Toxic golden alga</name>
    <dbReference type="NCBI Taxonomy" id="97485"/>
    <lineage>
        <taxon>Eukaryota</taxon>
        <taxon>Haptista</taxon>
        <taxon>Haptophyta</taxon>
        <taxon>Prymnesiophyceae</taxon>
        <taxon>Prymnesiales</taxon>
        <taxon>Prymnesiaceae</taxon>
        <taxon>Prymnesium</taxon>
    </lineage>
</organism>
<feature type="transmembrane region" description="Helical" evidence="2">
    <location>
        <begin position="147"/>
        <end position="166"/>
    </location>
</feature>
<protein>
    <submittedName>
        <fullName evidence="3">Uncharacterized protein</fullName>
    </submittedName>
</protein>
<proteinExistence type="predicted"/>
<comment type="caution">
    <text evidence="3">The sequence shown here is derived from an EMBL/GenBank/DDBJ whole genome shotgun (WGS) entry which is preliminary data.</text>
</comment>
<dbReference type="EMBL" id="JBGBPQ010000003">
    <property type="protein sequence ID" value="KAL1527317.1"/>
    <property type="molecule type" value="Genomic_DNA"/>
</dbReference>
<evidence type="ECO:0000256" key="1">
    <source>
        <dbReference type="SAM" id="MobiDB-lite"/>
    </source>
</evidence>
<feature type="transmembrane region" description="Helical" evidence="2">
    <location>
        <begin position="34"/>
        <end position="52"/>
    </location>
</feature>
<keyword evidence="2" id="KW-0812">Transmembrane</keyword>
<sequence>MLFADKAALENRTKVRLLAIRERELTLYTNNCRTVGTVAAVMAGLAFSALIYTKMAYFQDATHFGQLCYATMTIVSMSLSLRIVLGTTMLTMLGPGKALRGPDGSMHSAVDGMLDEYEKIALAFHGTIWSFMLTAIAFAWTAATRTVLGGLLLTALIGFLTFLMFMRTQLLERQFPLRTTNLVSGAFFADSTRHRFSEDHKPAAGAPTEAEAYPPPPPLTGGYARVQQQAAHQVPADASSYSRGRPRDPAKQGFTPLR</sequence>
<keyword evidence="2" id="KW-1133">Transmembrane helix</keyword>
<keyword evidence="2" id="KW-0472">Membrane</keyword>
<evidence type="ECO:0000313" key="3">
    <source>
        <dbReference type="EMBL" id="KAL1527317.1"/>
    </source>
</evidence>
<feature type="transmembrane region" description="Helical" evidence="2">
    <location>
        <begin position="120"/>
        <end position="140"/>
    </location>
</feature>
<feature type="transmembrane region" description="Helical" evidence="2">
    <location>
        <begin position="64"/>
        <end position="85"/>
    </location>
</feature>
<reference evidence="3 4" key="1">
    <citation type="journal article" date="2024" name="Science">
        <title>Giant polyketide synthase enzymes in the biosynthesis of giant marine polyether toxins.</title>
        <authorList>
            <person name="Fallon T.R."/>
            <person name="Shende V.V."/>
            <person name="Wierzbicki I.H."/>
            <person name="Pendleton A.L."/>
            <person name="Watervoot N.F."/>
            <person name="Auber R.P."/>
            <person name="Gonzalez D.J."/>
            <person name="Wisecaver J.H."/>
            <person name="Moore B.S."/>
        </authorList>
    </citation>
    <scope>NUCLEOTIDE SEQUENCE [LARGE SCALE GENOMIC DNA]</scope>
    <source>
        <strain evidence="3 4">12B1</strain>
    </source>
</reference>
<keyword evidence="4" id="KW-1185">Reference proteome</keyword>
<gene>
    <name evidence="3" type="ORF">AB1Y20_015988</name>
</gene>
<name>A0AB34K1T7_PRYPA</name>
<dbReference type="Proteomes" id="UP001515480">
    <property type="component" value="Unassembled WGS sequence"/>
</dbReference>
<feature type="region of interest" description="Disordered" evidence="1">
    <location>
        <begin position="198"/>
        <end position="258"/>
    </location>
</feature>